<name>A0A6J7WYR0_9CAUD</name>
<dbReference type="GO" id="GO:0003676">
    <property type="term" value="F:nucleic acid binding"/>
    <property type="evidence" value="ECO:0007669"/>
    <property type="project" value="InterPro"/>
</dbReference>
<gene>
    <name evidence="1" type="ORF">UFOVP368_67</name>
</gene>
<accession>A0A6J7WYR0</accession>
<dbReference type="Gene3D" id="3.30.420.10">
    <property type="entry name" value="Ribonuclease H-like superfamily/Ribonuclease H"/>
    <property type="match status" value="1"/>
</dbReference>
<organism evidence="1">
    <name type="scientific">uncultured Caudovirales phage</name>
    <dbReference type="NCBI Taxonomy" id="2100421"/>
    <lineage>
        <taxon>Viruses</taxon>
        <taxon>Duplodnaviria</taxon>
        <taxon>Heunggongvirae</taxon>
        <taxon>Uroviricota</taxon>
        <taxon>Caudoviricetes</taxon>
        <taxon>Peduoviridae</taxon>
        <taxon>Maltschvirus</taxon>
        <taxon>Maltschvirus maltsch</taxon>
    </lineage>
</organism>
<proteinExistence type="predicted"/>
<sequence>MRYYIDCEFDGHNGELLSLALVTDGEDSIHIQADIEPMDLWVRRNVMPLMDSHKAPKAAKVYLNDVGGVIRAFMVKDQCPVIIADSPVDIGRFCRAISTGPDGEWASADYPRMRFEVHNVDCYPTTLDGAVQHNAWWDAMALRAKLTGDAV</sequence>
<dbReference type="InterPro" id="IPR036397">
    <property type="entry name" value="RNaseH_sf"/>
</dbReference>
<protein>
    <submittedName>
        <fullName evidence="1">Uncharacterized protein</fullName>
    </submittedName>
</protein>
<evidence type="ECO:0000313" key="1">
    <source>
        <dbReference type="EMBL" id="CAB5223146.1"/>
    </source>
</evidence>
<dbReference type="EMBL" id="LR798303">
    <property type="protein sequence ID" value="CAB5223146.1"/>
    <property type="molecule type" value="Genomic_DNA"/>
</dbReference>
<reference evidence="1" key="1">
    <citation type="submission" date="2020-05" db="EMBL/GenBank/DDBJ databases">
        <authorList>
            <person name="Chiriac C."/>
            <person name="Salcher M."/>
            <person name="Ghai R."/>
            <person name="Kavagutti S V."/>
        </authorList>
    </citation>
    <scope>NUCLEOTIDE SEQUENCE</scope>
</reference>